<reference evidence="11 12" key="1">
    <citation type="submission" date="2024-04" db="EMBL/GenBank/DDBJ databases">
        <authorList>
            <consortium name="Genoscope - CEA"/>
            <person name="William W."/>
        </authorList>
    </citation>
    <scope>NUCLEOTIDE SEQUENCE [LARGE SCALE GENOMIC DNA]</scope>
</reference>
<keyword evidence="1 3" id="KW-0420">Kringle</keyword>
<comment type="caution">
    <text evidence="3">Lacks conserved residue(s) required for the propagation of feature annotation.</text>
</comment>
<feature type="domain" description="Sushi" evidence="9">
    <location>
        <begin position="809"/>
        <end position="866"/>
    </location>
</feature>
<evidence type="ECO:0000259" key="8">
    <source>
        <dbReference type="PROSITE" id="PS50070"/>
    </source>
</evidence>
<feature type="domain" description="Peptidase M12A" evidence="10">
    <location>
        <begin position="107"/>
        <end position="319"/>
    </location>
</feature>
<evidence type="ECO:0000256" key="3">
    <source>
        <dbReference type="PROSITE-ProRule" id="PRU00121"/>
    </source>
</evidence>
<evidence type="ECO:0008006" key="13">
    <source>
        <dbReference type="Google" id="ProtNLM"/>
    </source>
</evidence>
<dbReference type="InterPro" id="IPR001506">
    <property type="entry name" value="Peptidase_M12A"/>
</dbReference>
<gene>
    <name evidence="11" type="ORF">GSLYS_00015324001</name>
</gene>
<evidence type="ECO:0000256" key="4">
    <source>
        <dbReference type="PROSITE-ProRule" id="PRU00302"/>
    </source>
</evidence>
<evidence type="ECO:0000313" key="12">
    <source>
        <dbReference type="Proteomes" id="UP001497497"/>
    </source>
</evidence>
<name>A0AAV2I828_LYMST</name>
<dbReference type="GO" id="GO:0006508">
    <property type="term" value="P:proteolysis"/>
    <property type="evidence" value="ECO:0007669"/>
    <property type="project" value="UniProtKB-KW"/>
</dbReference>
<keyword evidence="7" id="KW-0732">Signal</keyword>
<dbReference type="SMART" id="SM00032">
    <property type="entry name" value="CCP"/>
    <property type="match status" value="2"/>
</dbReference>
<keyword evidence="5" id="KW-0378">Hydrolase</keyword>
<sequence length="1134" mass="125416">MWFKLTCVLAFSFLISSSNGISLGEDAAVGNISEEVLIKSEEVIQPEPPSEPDNSPGAPLNNSRESGHESDELLEDKENWIVRGEFSRHKRGATITVVESAHARSRRAAHNNAKKWGYKIPIVILSSFASRGEYYVILMKRALRYISDRLCVTFIDETTNFDRTNPNWFTQHGYPWDSYLAVGDDGGCSSSGGPGKGPVNILPCADLVINVHEFLHSLGGAHSQQGYLSTRYLTPNPGDVQEVLRSTYVPYSPSDDFLNWYFDPQSFLMYGPKTWTSNGLETYTPITDDFFSTAYGSSSDDVVFSELSSIMKCVETFCNNATVDCGLGYYTRVKGVCRCVCPDDRDVDTNCKTLKNGPSTYVSWPKTPLIVFSGRSNNTCPAEFDQTPGWYSFTGKYAASQSPVPSVPFPSSGKTTYVPVCTKNTPTGSDIDWESWPPGGQYCLFKTPGVPCGGAFVEAVLDYVSMETVRYNGSIGETTINGANVTQKYCCRYQESSTLPIELPNAEPFRILSRYNCPVIKGLKALKSQITWWTGINMASGAVPGPWWLYGSCILTSLCSYQPPVYGCNQEVTLDASKKSVTITTPGFPVREPNRRCFYSFKVPPKSKVRITFNVVDLSTVWDDTLLYKRFHQWQDPNKIDSSNYPYQIISDYEYMSLEYWSGPDVTSKKGVQFTADVILPEDFCYDASQNGADYWGQLAITETNEPCLNWADTVECADFPGNDVFLFESANQCRNPLGRQAQPWCYTYKNGTSCTKKHCDACNWFQPKDVVTTCAAAIAQDPTFCSSAVQRNACFKSCNFAVPPVTRATCSTPTAPPDGTLVYDVKSSYKEGERVKVKCATSNDPALDIVCTKSGWTGLKSACSGKCEDRYEDCQKWMSANPRFCNNKATKDTAQMVCFKSCGKCSINATCSAPSIPNVTCTSLAKTINPGEAMTFECGTGYYYVSGDKVRACSTAGNLLGSDLVCQASPTLVELNLNGVRKRLETLKAKVAYIMDRPEYRIPFSGTITKWYYYVKTSGLLSFFVFRNKNNIYTYVGSNTIYQSQPGYKWSFNVPAADQIAVQANDIIGVYSNATNVLYVSDCNDAVQKISVVPTITSNLVTDYQTKPVDGSYCLMPSLGAQVNPGGYYLIMS</sequence>
<comment type="caution">
    <text evidence="11">The sequence shown here is derived from an EMBL/GenBank/DDBJ whole genome shotgun (WGS) entry which is preliminary data.</text>
</comment>
<dbReference type="Pfam" id="PF01400">
    <property type="entry name" value="Astacin"/>
    <property type="match status" value="1"/>
</dbReference>
<dbReference type="Gene3D" id="2.40.20.10">
    <property type="entry name" value="Plasminogen Kringle 4"/>
    <property type="match status" value="1"/>
</dbReference>
<dbReference type="Gene3D" id="2.10.70.10">
    <property type="entry name" value="Complement Module, domain 1"/>
    <property type="match status" value="1"/>
</dbReference>
<evidence type="ECO:0000313" key="11">
    <source>
        <dbReference type="EMBL" id="CAL1541718.1"/>
    </source>
</evidence>
<accession>A0AAV2I828</accession>
<feature type="domain" description="Sushi" evidence="9">
    <location>
        <begin position="910"/>
        <end position="969"/>
    </location>
</feature>
<evidence type="ECO:0000256" key="1">
    <source>
        <dbReference type="ARBA" id="ARBA00022572"/>
    </source>
</evidence>
<dbReference type="InterPro" id="IPR000436">
    <property type="entry name" value="Sushi_SCR_CCP_dom"/>
</dbReference>
<keyword evidence="2" id="KW-1015">Disulfide bond</keyword>
<dbReference type="SUPFAM" id="SSF57440">
    <property type="entry name" value="Kringle-like"/>
    <property type="match status" value="1"/>
</dbReference>
<evidence type="ECO:0000256" key="2">
    <source>
        <dbReference type="ARBA" id="ARBA00023157"/>
    </source>
</evidence>
<keyword evidence="5" id="KW-0645">Protease</keyword>
<comment type="cofactor">
    <cofactor evidence="5">
        <name>Zn(2+)</name>
        <dbReference type="ChEBI" id="CHEBI:29105"/>
    </cofactor>
    <text evidence="5">Binds 1 zinc ion per subunit.</text>
</comment>
<dbReference type="PROSITE" id="PS50070">
    <property type="entry name" value="KRINGLE_2"/>
    <property type="match status" value="1"/>
</dbReference>
<evidence type="ECO:0000256" key="5">
    <source>
        <dbReference type="PROSITE-ProRule" id="PRU01211"/>
    </source>
</evidence>
<feature type="signal peptide" evidence="7">
    <location>
        <begin position="1"/>
        <end position="20"/>
    </location>
</feature>
<proteinExistence type="predicted"/>
<feature type="binding site" evidence="5">
    <location>
        <position position="216"/>
    </location>
    <ligand>
        <name>Zn(2+)</name>
        <dbReference type="ChEBI" id="CHEBI:29105"/>
        <note>catalytic</note>
    </ligand>
</feature>
<organism evidence="11 12">
    <name type="scientific">Lymnaea stagnalis</name>
    <name type="common">Great pond snail</name>
    <name type="synonym">Helix stagnalis</name>
    <dbReference type="NCBI Taxonomy" id="6523"/>
    <lineage>
        <taxon>Eukaryota</taxon>
        <taxon>Metazoa</taxon>
        <taxon>Spiralia</taxon>
        <taxon>Lophotrochozoa</taxon>
        <taxon>Mollusca</taxon>
        <taxon>Gastropoda</taxon>
        <taxon>Heterobranchia</taxon>
        <taxon>Euthyneura</taxon>
        <taxon>Panpulmonata</taxon>
        <taxon>Hygrophila</taxon>
        <taxon>Lymnaeoidea</taxon>
        <taxon>Lymnaeidae</taxon>
        <taxon>Lymnaea</taxon>
    </lineage>
</organism>
<evidence type="ECO:0000256" key="6">
    <source>
        <dbReference type="SAM" id="MobiDB-lite"/>
    </source>
</evidence>
<dbReference type="SMART" id="SM00130">
    <property type="entry name" value="KR"/>
    <property type="match status" value="1"/>
</dbReference>
<evidence type="ECO:0000256" key="7">
    <source>
        <dbReference type="SAM" id="SignalP"/>
    </source>
</evidence>
<feature type="chain" id="PRO_5043774495" description="Metalloendopeptidase" evidence="7">
    <location>
        <begin position="21"/>
        <end position="1134"/>
    </location>
</feature>
<keyword evidence="5" id="KW-0479">Metal-binding</keyword>
<dbReference type="InterPro" id="IPR024079">
    <property type="entry name" value="MetalloPept_cat_dom_sf"/>
</dbReference>
<dbReference type="PROSITE" id="PS50923">
    <property type="entry name" value="SUSHI"/>
    <property type="match status" value="2"/>
</dbReference>
<dbReference type="InterPro" id="IPR013806">
    <property type="entry name" value="Kringle-like"/>
</dbReference>
<dbReference type="AlphaFoldDB" id="A0AAV2I828"/>
<dbReference type="SMART" id="SM00235">
    <property type="entry name" value="ZnMc"/>
    <property type="match status" value="1"/>
</dbReference>
<dbReference type="SUPFAM" id="SSF49854">
    <property type="entry name" value="Spermadhesin, CUB domain"/>
    <property type="match status" value="1"/>
</dbReference>
<dbReference type="Gene3D" id="2.60.120.290">
    <property type="entry name" value="Spermadhesin, CUB domain"/>
    <property type="match status" value="1"/>
</dbReference>
<protein>
    <recommendedName>
        <fullName evidence="13">Metalloendopeptidase</fullName>
    </recommendedName>
</protein>
<dbReference type="InterPro" id="IPR035914">
    <property type="entry name" value="Sperma_CUB_dom_sf"/>
</dbReference>
<feature type="binding site" evidence="5">
    <location>
        <position position="212"/>
    </location>
    <ligand>
        <name>Zn(2+)</name>
        <dbReference type="ChEBI" id="CHEBI:29105"/>
        <note>catalytic</note>
    </ligand>
</feature>
<dbReference type="SUPFAM" id="SSF55486">
    <property type="entry name" value="Metalloproteases ('zincins'), catalytic domain"/>
    <property type="match status" value="1"/>
</dbReference>
<dbReference type="InterPro" id="IPR000001">
    <property type="entry name" value="Kringle"/>
</dbReference>
<feature type="domain" description="Kringle" evidence="8">
    <location>
        <begin position="691"/>
        <end position="775"/>
    </location>
</feature>
<evidence type="ECO:0000259" key="9">
    <source>
        <dbReference type="PROSITE" id="PS50923"/>
    </source>
</evidence>
<keyword evidence="12" id="KW-1185">Reference proteome</keyword>
<evidence type="ECO:0000259" key="10">
    <source>
        <dbReference type="PROSITE" id="PS51864"/>
    </source>
</evidence>
<dbReference type="GO" id="GO:0008270">
    <property type="term" value="F:zinc ion binding"/>
    <property type="evidence" value="ECO:0007669"/>
    <property type="project" value="UniProtKB-UniRule"/>
</dbReference>
<dbReference type="GO" id="GO:0004222">
    <property type="term" value="F:metalloendopeptidase activity"/>
    <property type="evidence" value="ECO:0007669"/>
    <property type="project" value="UniProtKB-UniRule"/>
</dbReference>
<feature type="active site" evidence="5">
    <location>
        <position position="213"/>
    </location>
</feature>
<dbReference type="Proteomes" id="UP001497497">
    <property type="component" value="Unassembled WGS sequence"/>
</dbReference>
<dbReference type="Gene3D" id="3.40.390.10">
    <property type="entry name" value="Collagenase (Catalytic Domain)"/>
    <property type="match status" value="1"/>
</dbReference>
<dbReference type="InterPro" id="IPR038178">
    <property type="entry name" value="Kringle_sf"/>
</dbReference>
<dbReference type="EMBL" id="CAXITT010000448">
    <property type="protein sequence ID" value="CAL1541718.1"/>
    <property type="molecule type" value="Genomic_DNA"/>
</dbReference>
<keyword evidence="5" id="KW-0862">Zinc</keyword>
<keyword evidence="4" id="KW-0768">Sushi</keyword>
<feature type="region of interest" description="Disordered" evidence="6">
    <location>
        <begin position="44"/>
        <end position="72"/>
    </location>
</feature>
<keyword evidence="5" id="KW-0482">Metalloprotease</keyword>
<feature type="binding site" evidence="5">
    <location>
        <position position="222"/>
    </location>
    <ligand>
        <name>Zn(2+)</name>
        <dbReference type="ChEBI" id="CHEBI:29105"/>
        <note>catalytic</note>
    </ligand>
</feature>
<dbReference type="PROSITE" id="PS51864">
    <property type="entry name" value="ASTACIN"/>
    <property type="match status" value="1"/>
</dbReference>
<dbReference type="InterPro" id="IPR006026">
    <property type="entry name" value="Peptidase_Metallo"/>
</dbReference>